<evidence type="ECO:0000313" key="3">
    <source>
        <dbReference type="Proteomes" id="UP000051491"/>
    </source>
</evidence>
<feature type="domain" description="Helicase Helix-turn-helix" evidence="1">
    <location>
        <begin position="255"/>
        <end position="336"/>
    </location>
</feature>
<organism evidence="2 3">
    <name type="scientific">Ligilactobacillus acidipiscis</name>
    <dbReference type="NCBI Taxonomy" id="89059"/>
    <lineage>
        <taxon>Bacteria</taxon>
        <taxon>Bacillati</taxon>
        <taxon>Bacillota</taxon>
        <taxon>Bacilli</taxon>
        <taxon>Lactobacillales</taxon>
        <taxon>Lactobacillaceae</taxon>
        <taxon>Ligilactobacillus</taxon>
    </lineage>
</organism>
<dbReference type="EMBL" id="JQBK01000011">
    <property type="protein sequence ID" value="KRN86924.1"/>
    <property type="molecule type" value="Genomic_DNA"/>
</dbReference>
<dbReference type="OrthoDB" id="2146354at2"/>
<dbReference type="Pfam" id="PF14493">
    <property type="entry name" value="HTH_40"/>
    <property type="match status" value="1"/>
</dbReference>
<dbReference type="AlphaFoldDB" id="A0A0R2KHQ6"/>
<dbReference type="RefSeq" id="WP_010494084.1">
    <property type="nucleotide sequence ID" value="NZ_JQBK01000011.1"/>
</dbReference>
<name>A0A0R2KHQ6_9LACO</name>
<dbReference type="STRING" id="89059.LAC1533_1202"/>
<dbReference type="Proteomes" id="UP000051491">
    <property type="component" value="Unassembled WGS sequence"/>
</dbReference>
<accession>A0A0R2KHQ6</accession>
<comment type="caution">
    <text evidence="2">The sequence shown here is derived from an EMBL/GenBank/DDBJ whole genome shotgun (WGS) entry which is preliminary data.</text>
</comment>
<proteinExistence type="predicted"/>
<sequence length="348" mass="40501">MAELKAEEWLIFFSAKQARRPAVIRQILTKRLSNSALFWGMRYQILDHINVCPQLDTVHFDRQIDLLCKKKYLNRNNNGTVILTELGLAKKDVLKKRQTLTCPELFNVYRIPDLIWMIRLLVQVASEASWGNSRYYVAVDNFECQVVIKKWLKHYSMNFLQENLLKELTNFLQQEKPLTAWIFCSQFAGHNTVPATTEQLAKQSGLSQLEIETIFLDLSSRFALHLIKVRSPLCSIIEHFKIKNSLFDKSRAALKQALNGVSIADMAQQTQLKESTICEHLLNAAIIEKNFPYSLFLNSTEEKELTDLLPSDIDQWQYKLVGQFQDQISFFKYRLFAIKRSHKTIGYK</sequence>
<evidence type="ECO:0000313" key="2">
    <source>
        <dbReference type="EMBL" id="KRN86924.1"/>
    </source>
</evidence>
<gene>
    <name evidence="2" type="ORF">IV43_GL000212</name>
</gene>
<dbReference type="PATRIC" id="fig|89059.3.peg.217"/>
<reference evidence="2 3" key="1">
    <citation type="journal article" date="2015" name="Genome Announc.">
        <title>Expanding the biotechnology potential of lactobacilli through comparative genomics of 213 strains and associated genera.</title>
        <authorList>
            <person name="Sun Z."/>
            <person name="Harris H.M."/>
            <person name="McCann A."/>
            <person name="Guo C."/>
            <person name="Argimon S."/>
            <person name="Zhang W."/>
            <person name="Yang X."/>
            <person name="Jeffery I.B."/>
            <person name="Cooney J.C."/>
            <person name="Kagawa T.F."/>
            <person name="Liu W."/>
            <person name="Song Y."/>
            <person name="Salvetti E."/>
            <person name="Wrobel A."/>
            <person name="Rasinkangas P."/>
            <person name="Parkhill J."/>
            <person name="Rea M.C."/>
            <person name="O'Sullivan O."/>
            <person name="Ritari J."/>
            <person name="Douillard F.P."/>
            <person name="Paul Ross R."/>
            <person name="Yang R."/>
            <person name="Briner A.E."/>
            <person name="Felis G.E."/>
            <person name="de Vos W.M."/>
            <person name="Barrangou R."/>
            <person name="Klaenhammer T.R."/>
            <person name="Caufield P.W."/>
            <person name="Cui Y."/>
            <person name="Zhang H."/>
            <person name="O'Toole P.W."/>
        </authorList>
    </citation>
    <scope>NUCLEOTIDE SEQUENCE [LARGE SCALE GENOMIC DNA]</scope>
    <source>
        <strain evidence="2 3">DSM 15353</strain>
    </source>
</reference>
<protein>
    <recommendedName>
        <fullName evidence="1">Helicase Helix-turn-helix domain-containing protein</fullName>
    </recommendedName>
</protein>
<dbReference type="InterPro" id="IPR029491">
    <property type="entry name" value="Helicase_HTH"/>
</dbReference>
<evidence type="ECO:0000259" key="1">
    <source>
        <dbReference type="Pfam" id="PF14493"/>
    </source>
</evidence>